<sequence length="224" mass="25243">MKIEIWSDFTCPWCYIGKLNLEEALKDKNIQVEYIYHSYQTVPQGYYPMGESFSIYEIAKRGGMSDRQAIKKAELIENMGKESGVVLNMNDVKMTDTTNAHRLLQLAQEYDCQDAFMMNSYHAIFVNGQNIGDKKVLQELAAGVGIPKQAVDSLLESNNYLKQVQHDIKDGHAKNISGVPYYLFDDSDSLYGSQPVEAFRKIINKTNDKNVLKGVTCSGGTCKL</sequence>
<evidence type="ECO:0000313" key="2">
    <source>
        <dbReference type="EMBL" id="SKB70701.1"/>
    </source>
</evidence>
<dbReference type="Proteomes" id="UP000243406">
    <property type="component" value="Unassembled WGS sequence"/>
</dbReference>
<organism evidence="2 3">
    <name type="scientific">Acetoanaerobium noterae</name>
    <dbReference type="NCBI Taxonomy" id="745369"/>
    <lineage>
        <taxon>Bacteria</taxon>
        <taxon>Bacillati</taxon>
        <taxon>Bacillota</taxon>
        <taxon>Clostridia</taxon>
        <taxon>Peptostreptococcales</taxon>
        <taxon>Filifactoraceae</taxon>
        <taxon>Acetoanaerobium</taxon>
    </lineage>
</organism>
<evidence type="ECO:0000259" key="1">
    <source>
        <dbReference type="Pfam" id="PF01323"/>
    </source>
</evidence>
<dbReference type="OrthoDB" id="9799122at2"/>
<dbReference type="RefSeq" id="WP_079590622.1">
    <property type="nucleotide sequence ID" value="NZ_FUYN01000009.1"/>
</dbReference>
<dbReference type="GO" id="GO:0016491">
    <property type="term" value="F:oxidoreductase activity"/>
    <property type="evidence" value="ECO:0007669"/>
    <property type="project" value="InterPro"/>
</dbReference>
<proteinExistence type="predicted"/>
<dbReference type="InterPro" id="IPR001853">
    <property type="entry name" value="DSBA-like_thioredoxin_dom"/>
</dbReference>
<accession>A0A1T5DGJ8</accession>
<reference evidence="3" key="1">
    <citation type="submission" date="2017-02" db="EMBL/GenBank/DDBJ databases">
        <authorList>
            <person name="Varghese N."/>
            <person name="Submissions S."/>
        </authorList>
    </citation>
    <scope>NUCLEOTIDE SEQUENCE [LARGE SCALE GENOMIC DNA]</scope>
    <source>
        <strain evidence="3">ATCC 35199</strain>
    </source>
</reference>
<gene>
    <name evidence="2" type="ORF">SAMN02745120_2783</name>
</gene>
<dbReference type="PANTHER" id="PTHR13887">
    <property type="entry name" value="GLUTATHIONE S-TRANSFERASE KAPPA"/>
    <property type="match status" value="1"/>
</dbReference>
<feature type="domain" description="DSBA-like thioredoxin" evidence="1">
    <location>
        <begin position="3"/>
        <end position="203"/>
    </location>
</feature>
<protein>
    <submittedName>
        <fullName evidence="2">DSBA-like thioredoxin domain-containing protein</fullName>
    </submittedName>
</protein>
<keyword evidence="3" id="KW-1185">Reference proteome</keyword>
<dbReference type="PANTHER" id="PTHR13887:SF33">
    <property type="entry name" value="ISOMERASE"/>
    <property type="match status" value="1"/>
</dbReference>
<dbReference type="InterPro" id="IPR036249">
    <property type="entry name" value="Thioredoxin-like_sf"/>
</dbReference>
<dbReference type="Pfam" id="PF01323">
    <property type="entry name" value="DSBA"/>
    <property type="match status" value="1"/>
</dbReference>
<dbReference type="AlphaFoldDB" id="A0A1T5DGJ8"/>
<dbReference type="Gene3D" id="3.40.30.10">
    <property type="entry name" value="Glutaredoxin"/>
    <property type="match status" value="1"/>
</dbReference>
<name>A0A1T5DGJ8_9FIRM</name>
<dbReference type="SUPFAM" id="SSF52833">
    <property type="entry name" value="Thioredoxin-like"/>
    <property type="match status" value="1"/>
</dbReference>
<evidence type="ECO:0000313" key="3">
    <source>
        <dbReference type="Proteomes" id="UP000243406"/>
    </source>
</evidence>
<dbReference type="CDD" id="cd03024">
    <property type="entry name" value="DsbA_FrnE"/>
    <property type="match status" value="1"/>
</dbReference>
<dbReference type="EMBL" id="FUYN01000009">
    <property type="protein sequence ID" value="SKB70701.1"/>
    <property type="molecule type" value="Genomic_DNA"/>
</dbReference>